<evidence type="ECO:0000259" key="6">
    <source>
        <dbReference type="PROSITE" id="PS50135"/>
    </source>
</evidence>
<dbReference type="SMART" id="SM00291">
    <property type="entry name" value="ZnF_ZZ"/>
    <property type="match status" value="1"/>
</dbReference>
<keyword evidence="8" id="KW-1185">Reference proteome</keyword>
<dbReference type="EMBL" id="AOGT01001682">
    <property type="protein sequence ID" value="EMG47188.1"/>
    <property type="molecule type" value="Genomic_DNA"/>
</dbReference>
<evidence type="ECO:0000256" key="4">
    <source>
        <dbReference type="PROSITE-ProRule" id="PRU00228"/>
    </source>
</evidence>
<keyword evidence="2 4" id="KW-0863">Zinc-finger</keyword>
<reference evidence="7 8" key="1">
    <citation type="submission" date="2013-02" db="EMBL/GenBank/DDBJ databases">
        <title>Genome sequence of Candida maltosa Xu316, a potential industrial strain for xylitol and ethanol production.</title>
        <authorList>
            <person name="Yu J."/>
            <person name="Wang Q."/>
            <person name="Geng X."/>
            <person name="Bao W."/>
            <person name="He P."/>
            <person name="Cai J."/>
        </authorList>
    </citation>
    <scope>NUCLEOTIDE SEQUENCE [LARGE SCALE GENOMIC DNA]</scope>
    <source>
        <strain evidence="8">Xu316</strain>
    </source>
</reference>
<evidence type="ECO:0000256" key="3">
    <source>
        <dbReference type="ARBA" id="ARBA00022833"/>
    </source>
</evidence>
<evidence type="ECO:0000256" key="1">
    <source>
        <dbReference type="ARBA" id="ARBA00022723"/>
    </source>
</evidence>
<dbReference type="Pfam" id="PF00569">
    <property type="entry name" value="ZZ"/>
    <property type="match status" value="1"/>
</dbReference>
<feature type="region of interest" description="Disordered" evidence="5">
    <location>
        <begin position="324"/>
        <end position="376"/>
    </location>
</feature>
<dbReference type="InterPro" id="IPR052260">
    <property type="entry name" value="Autophagy_Rcpt_SigReg"/>
</dbReference>
<feature type="compositionally biased region" description="Polar residues" evidence="5">
    <location>
        <begin position="627"/>
        <end position="640"/>
    </location>
</feature>
<dbReference type="PROSITE" id="PS50135">
    <property type="entry name" value="ZF_ZZ_2"/>
    <property type="match status" value="1"/>
</dbReference>
<evidence type="ECO:0000256" key="2">
    <source>
        <dbReference type="ARBA" id="ARBA00022771"/>
    </source>
</evidence>
<dbReference type="eggNOG" id="KOG0504">
    <property type="taxonomic scope" value="Eukaryota"/>
</dbReference>
<organism evidence="7 8">
    <name type="scientific">Candida maltosa (strain Xu316)</name>
    <name type="common">Yeast</name>
    <dbReference type="NCBI Taxonomy" id="1245528"/>
    <lineage>
        <taxon>Eukaryota</taxon>
        <taxon>Fungi</taxon>
        <taxon>Dikarya</taxon>
        <taxon>Ascomycota</taxon>
        <taxon>Saccharomycotina</taxon>
        <taxon>Pichiomycetes</taxon>
        <taxon>Debaryomycetaceae</taxon>
        <taxon>Candida/Lodderomyces clade</taxon>
        <taxon>Candida</taxon>
    </lineage>
</organism>
<dbReference type="Gene3D" id="3.30.60.90">
    <property type="match status" value="1"/>
</dbReference>
<keyword evidence="3" id="KW-0862">Zinc</keyword>
<gene>
    <name evidence="7" type="ORF">G210_2514</name>
</gene>
<keyword evidence="1" id="KW-0479">Metal-binding</keyword>
<protein>
    <recommendedName>
        <fullName evidence="6">ZZ-type domain-containing protein</fullName>
    </recommendedName>
</protein>
<dbReference type="PANTHER" id="PTHR15090">
    <property type="entry name" value="SEQUESTOSOME 1-RELATED"/>
    <property type="match status" value="1"/>
</dbReference>
<dbReference type="AlphaFoldDB" id="M3J575"/>
<proteinExistence type="predicted"/>
<dbReference type="InterPro" id="IPR043145">
    <property type="entry name" value="Znf_ZZ_sf"/>
</dbReference>
<dbReference type="OrthoDB" id="661148at2759"/>
<dbReference type="HOGENOM" id="CLU_022266_0_0_1"/>
<dbReference type="OMA" id="ICCDVCH"/>
<dbReference type="Proteomes" id="UP000011777">
    <property type="component" value="Unassembled WGS sequence"/>
</dbReference>
<evidence type="ECO:0000313" key="8">
    <source>
        <dbReference type="Proteomes" id="UP000011777"/>
    </source>
</evidence>
<sequence length="673" mass="75154">MCPQGQSPQITVKLTITKTNTPDLVSTDQTIYVKRDEFTKIKSKERLVEFLAQKLPVCFAGKEQYLNFTRKSKKHKDFIPLVSEEDFKSLARSLKVKNHVKLNVSDSSPISDEKSEYFGNPFKRRKSIPIDLAALGDALIEVAVEFFSNSKPQDDDNEQGLDVHQNICCDVCHPHDFVPLKGVRYNCLVCSNFDLCSSCEAKQHLQKSNFGSHCYWHPMAKITYPSSSSFARTDNFGFTQPRPDDIIYDIPLKNCNVETRAKLESLLESKGFEGFVGDVERYISDSEKYSNLCSLLDLDEDDEHVQYLILMSIVEHSLEEMKKESELEQSVDESKPDLASSASVDNDNTTNVDSSPQPEEVEQKQEQEEEDQQTLVDGEIIVRPKKVGEMSRIISLQLINGTDRTIQGGELKFEFSSATQKETVVVKNASDIKPGRIRYYNLGKLAEDFDRVNGMKLTIVGPNATLSGDYNSNTDSILKAKISDNGVEDISSSESPSIINIEKDEPSLNATDEVFVTLVPKSGSLSQLIISNKSSKTIDCTNLKVEVINCFNQPVSSVTLHRKNGILPGKVGKFNFTLVSTHTKYPFELLIENDYNVARCSMSQHNLSGKLVFEETIAKEIDEEGFSSVTESVAEDSNSGLEDEDYDIISGGEEDYGVISEADDYDVISGAED</sequence>
<feature type="region of interest" description="Disordered" evidence="5">
    <location>
        <begin position="627"/>
        <end position="647"/>
    </location>
</feature>
<feature type="compositionally biased region" description="Basic and acidic residues" evidence="5">
    <location>
        <begin position="324"/>
        <end position="336"/>
    </location>
</feature>
<dbReference type="CDD" id="cd02340">
    <property type="entry name" value="ZZ_NBR1_like"/>
    <property type="match status" value="1"/>
</dbReference>
<evidence type="ECO:0000313" key="7">
    <source>
        <dbReference type="EMBL" id="EMG47188.1"/>
    </source>
</evidence>
<dbReference type="PANTHER" id="PTHR15090:SF8">
    <property type="entry name" value="ZZ-TYPE ZINC FINGER-CONTAINING PROTEIN"/>
    <property type="match status" value="1"/>
</dbReference>
<dbReference type="InterPro" id="IPR000433">
    <property type="entry name" value="Znf_ZZ"/>
</dbReference>
<feature type="domain" description="ZZ-type" evidence="6">
    <location>
        <begin position="164"/>
        <end position="227"/>
    </location>
</feature>
<dbReference type="GO" id="GO:0008270">
    <property type="term" value="F:zinc ion binding"/>
    <property type="evidence" value="ECO:0007669"/>
    <property type="project" value="UniProtKB-KW"/>
</dbReference>
<feature type="compositionally biased region" description="Polar residues" evidence="5">
    <location>
        <begin position="340"/>
        <end position="356"/>
    </location>
</feature>
<name>M3J575_CANMX</name>
<comment type="caution">
    <text evidence="7">The sequence shown here is derived from an EMBL/GenBank/DDBJ whole genome shotgun (WGS) entry which is preliminary data.</text>
</comment>
<accession>M3J575</accession>
<dbReference type="SUPFAM" id="SSF57850">
    <property type="entry name" value="RING/U-box"/>
    <property type="match status" value="1"/>
</dbReference>
<evidence type="ECO:0000256" key="5">
    <source>
        <dbReference type="SAM" id="MobiDB-lite"/>
    </source>
</evidence>
<dbReference type="STRING" id="1245528.M3J575"/>